<dbReference type="SUPFAM" id="SSF51445">
    <property type="entry name" value="(Trans)glycosidases"/>
    <property type="match status" value="1"/>
</dbReference>
<dbReference type="Gene3D" id="3.20.20.80">
    <property type="entry name" value="Glycosidases"/>
    <property type="match status" value="1"/>
</dbReference>
<name>A0ABV8IJR8_9ACTN</name>
<protein>
    <submittedName>
        <fullName evidence="1">Uncharacterized protein</fullName>
    </submittedName>
</protein>
<organism evidence="1 2">
    <name type="scientific">Actinoplanes subglobosus</name>
    <dbReference type="NCBI Taxonomy" id="1547892"/>
    <lineage>
        <taxon>Bacteria</taxon>
        <taxon>Bacillati</taxon>
        <taxon>Actinomycetota</taxon>
        <taxon>Actinomycetes</taxon>
        <taxon>Micromonosporales</taxon>
        <taxon>Micromonosporaceae</taxon>
        <taxon>Actinoplanes</taxon>
    </lineage>
</organism>
<sequence>MKFGIYVGSRAGATCAGPPDPLRIGPLVDDLSGGKPFVIREYVHWCGDNTALEQEIDASNDLDHLTMPDDWYVTGGRELDLVLSYLPPVADLDGWLDFIDRALDRYGHLVRYLQVTLEANFPIPLIDGSSPGVIAALTQGLPHARARVRDDVKVGFSLAEPAEWLGGDDDFWKNLTSMPYAAFAAHVDYVGLGLYPDGFSPLDDVHAATSHALDHLRRRLAEAHFPADLPLHIAEAGSPSGAHRTPAGQVSSLTALIDASAAAGATQFELFALSDADSDDESPLGTFGLCTGDYLPKPAYETYRSRVNLHDRV</sequence>
<reference evidence="2" key="1">
    <citation type="journal article" date="2019" name="Int. J. Syst. Evol. Microbiol.">
        <title>The Global Catalogue of Microorganisms (GCM) 10K type strain sequencing project: providing services to taxonomists for standard genome sequencing and annotation.</title>
        <authorList>
            <consortium name="The Broad Institute Genomics Platform"/>
            <consortium name="The Broad Institute Genome Sequencing Center for Infectious Disease"/>
            <person name="Wu L."/>
            <person name="Ma J."/>
        </authorList>
    </citation>
    <scope>NUCLEOTIDE SEQUENCE [LARGE SCALE GENOMIC DNA]</scope>
    <source>
        <strain evidence="2">TBRC 5832</strain>
    </source>
</reference>
<dbReference type="InterPro" id="IPR017853">
    <property type="entry name" value="GH"/>
</dbReference>
<evidence type="ECO:0000313" key="1">
    <source>
        <dbReference type="EMBL" id="MFC4063416.1"/>
    </source>
</evidence>
<dbReference type="Proteomes" id="UP001595867">
    <property type="component" value="Unassembled WGS sequence"/>
</dbReference>
<comment type="caution">
    <text evidence="1">The sequence shown here is derived from an EMBL/GenBank/DDBJ whole genome shotgun (WGS) entry which is preliminary data.</text>
</comment>
<accession>A0ABV8IJR8</accession>
<evidence type="ECO:0000313" key="2">
    <source>
        <dbReference type="Proteomes" id="UP001595867"/>
    </source>
</evidence>
<proteinExistence type="predicted"/>
<dbReference type="EMBL" id="JBHSBL010000002">
    <property type="protein sequence ID" value="MFC4063416.1"/>
    <property type="molecule type" value="Genomic_DNA"/>
</dbReference>
<gene>
    <name evidence="1" type="ORF">ACFO0C_00615</name>
</gene>
<dbReference type="RefSeq" id="WP_378064424.1">
    <property type="nucleotide sequence ID" value="NZ_JBHSBL010000002.1"/>
</dbReference>
<keyword evidence="2" id="KW-1185">Reference proteome</keyword>